<dbReference type="InterPro" id="IPR037171">
    <property type="entry name" value="NagB/RpiA_transferase-like"/>
</dbReference>
<dbReference type="Proteomes" id="UP000663671">
    <property type="component" value="Chromosome 3"/>
</dbReference>
<dbReference type="AlphaFoldDB" id="A0A8A1MIA6"/>
<organism evidence="1 2">
    <name type="scientific">Ajellomyces capsulatus</name>
    <name type="common">Darling's disease fungus</name>
    <name type="synonym">Histoplasma capsulatum</name>
    <dbReference type="NCBI Taxonomy" id="5037"/>
    <lineage>
        <taxon>Eukaryota</taxon>
        <taxon>Fungi</taxon>
        <taxon>Dikarya</taxon>
        <taxon>Ascomycota</taxon>
        <taxon>Pezizomycotina</taxon>
        <taxon>Eurotiomycetes</taxon>
        <taxon>Eurotiomycetidae</taxon>
        <taxon>Onygenales</taxon>
        <taxon>Ajellomycetaceae</taxon>
        <taxon>Histoplasma</taxon>
    </lineage>
</organism>
<dbReference type="SUPFAM" id="SSF100950">
    <property type="entry name" value="NagB/RpiA/CoA transferase-like"/>
    <property type="match status" value="1"/>
</dbReference>
<proteinExistence type="predicted"/>
<protein>
    <submittedName>
        <fullName evidence="1">Acyl-CoA carboxylate CoA-transferase</fullName>
    </submittedName>
</protein>
<gene>
    <name evidence="1" type="ORF">I7I51_06620</name>
</gene>
<keyword evidence="1" id="KW-0808">Transferase</keyword>
<sequence>MAVSAVLKSRIRRPSMLSKLARAEDLISLFPNGSYIGWSGFTGVGYPNTGKYPPLWQITLRRIHFKDS</sequence>
<dbReference type="VEuPathDB" id="FungiDB:I7I51_06620"/>
<dbReference type="EMBL" id="CP069115">
    <property type="protein sequence ID" value="QSS65771.1"/>
    <property type="molecule type" value="Genomic_DNA"/>
</dbReference>
<reference evidence="1" key="1">
    <citation type="submission" date="2021-01" db="EMBL/GenBank/DDBJ databases">
        <title>Chromosome-level genome assembly of a human fungal pathogen reveals clustering of transcriptionally co-regulated genes.</title>
        <authorList>
            <person name="Voorhies M."/>
            <person name="Cohen S."/>
            <person name="Shea T.P."/>
            <person name="Petrus S."/>
            <person name="Munoz J.F."/>
            <person name="Poplawski S."/>
            <person name="Goldman W.E."/>
            <person name="Michael T."/>
            <person name="Cuomo C.A."/>
            <person name="Sil A."/>
            <person name="Beyhan S."/>
        </authorList>
    </citation>
    <scope>NUCLEOTIDE SEQUENCE</scope>
    <source>
        <strain evidence="1">WU24</strain>
    </source>
</reference>
<evidence type="ECO:0000313" key="1">
    <source>
        <dbReference type="EMBL" id="QSS65771.1"/>
    </source>
</evidence>
<dbReference type="OrthoDB" id="10250396at2759"/>
<accession>A0A8A1MIA6</accession>
<dbReference type="GO" id="GO:0016740">
    <property type="term" value="F:transferase activity"/>
    <property type="evidence" value="ECO:0007669"/>
    <property type="project" value="UniProtKB-KW"/>
</dbReference>
<name>A0A8A1MIA6_AJECA</name>
<evidence type="ECO:0000313" key="2">
    <source>
        <dbReference type="Proteomes" id="UP000663671"/>
    </source>
</evidence>